<organism evidence="2">
    <name type="scientific">Ajellomyces dermatitidis (strain ATCC 18188 / CBS 674.68)</name>
    <name type="common">Blastomyces dermatitidis</name>
    <dbReference type="NCBI Taxonomy" id="653446"/>
    <lineage>
        <taxon>Eukaryota</taxon>
        <taxon>Fungi</taxon>
        <taxon>Dikarya</taxon>
        <taxon>Ascomycota</taxon>
        <taxon>Pezizomycotina</taxon>
        <taxon>Eurotiomycetes</taxon>
        <taxon>Eurotiomycetidae</taxon>
        <taxon>Onygenales</taxon>
        <taxon>Ajellomycetaceae</taxon>
        <taxon>Blastomyces</taxon>
    </lineage>
</organism>
<evidence type="ECO:0000313" key="2">
    <source>
        <dbReference type="EMBL" id="KMW66391.1"/>
    </source>
</evidence>
<evidence type="ECO:0000256" key="1">
    <source>
        <dbReference type="SAM" id="MobiDB-lite"/>
    </source>
</evidence>
<dbReference type="EMBL" id="GG749407">
    <property type="protein sequence ID" value="KMW66391.1"/>
    <property type="molecule type" value="Genomic_DNA"/>
</dbReference>
<reference evidence="2" key="1">
    <citation type="submission" date="2010-03" db="EMBL/GenBank/DDBJ databases">
        <title>Annotation of Blastomyces dermatitidis strain ATCC 18188.</title>
        <authorList>
            <consortium name="The Broad Institute Genome Sequencing Platform"/>
            <consortium name="Broad Institute Genome Sequencing Center for Infectious Disease."/>
            <person name="Cuomo C."/>
            <person name="Klein B."/>
            <person name="Sullivan T."/>
            <person name="Heitman J."/>
            <person name="Young S."/>
            <person name="Zeng Q."/>
            <person name="Gargeya S."/>
            <person name="Alvarado L."/>
            <person name="Berlin A.M."/>
            <person name="Chapman S.B."/>
            <person name="Chen Z."/>
            <person name="Freedman E."/>
            <person name="Gellesch M."/>
            <person name="Goldberg J."/>
            <person name="Griggs A."/>
            <person name="Gujja S."/>
            <person name="Heilman E."/>
            <person name="Heiman D."/>
            <person name="Howarth C."/>
            <person name="Mehta T."/>
            <person name="Neiman D."/>
            <person name="Pearson M."/>
            <person name="Roberts A."/>
            <person name="Saif S."/>
            <person name="Shea T."/>
            <person name="Shenoy N."/>
            <person name="Sisk P."/>
            <person name="Stolte C."/>
            <person name="Sykes S."/>
            <person name="White J."/>
            <person name="Yandava C."/>
            <person name="Haas B."/>
            <person name="Nusbaum C."/>
            <person name="Birren B."/>
        </authorList>
    </citation>
    <scope>NUCLEOTIDE SEQUENCE</scope>
    <source>
        <strain evidence="2">ATCC 18188</strain>
    </source>
</reference>
<gene>
    <name evidence="2" type="ORF">BDDG_11520</name>
</gene>
<proteinExistence type="predicted"/>
<accession>A0A0J9EJN1</accession>
<name>A0A0J9EJN1_AJEDA</name>
<feature type="compositionally biased region" description="Low complexity" evidence="1">
    <location>
        <begin position="14"/>
        <end position="36"/>
    </location>
</feature>
<protein>
    <submittedName>
        <fullName evidence="2">Uncharacterized protein</fullName>
    </submittedName>
</protein>
<dbReference type="AlphaFoldDB" id="A0A0J9EJN1"/>
<sequence>MKHVQRLADHLDKNSVAVSDSSSSNEEFNNSDNSLSVSLTDTSTTAVDSSLSFSFNLLTPVDPLAMSSTETLNILSEKFGDGVGDWHGGTTITRSYNKPTFFRNGYI</sequence>
<dbReference type="Proteomes" id="UP000007802">
    <property type="component" value="Unassembled WGS sequence"/>
</dbReference>
<feature type="region of interest" description="Disordered" evidence="1">
    <location>
        <begin position="13"/>
        <end position="36"/>
    </location>
</feature>